<organism evidence="2 3">
    <name type="scientific">Perkinsus olseni</name>
    <name type="common">Perkinsus atlanticus</name>
    <dbReference type="NCBI Taxonomy" id="32597"/>
    <lineage>
        <taxon>Eukaryota</taxon>
        <taxon>Sar</taxon>
        <taxon>Alveolata</taxon>
        <taxon>Perkinsozoa</taxon>
        <taxon>Perkinsea</taxon>
        <taxon>Perkinsida</taxon>
        <taxon>Perkinsidae</taxon>
        <taxon>Perkinsus</taxon>
    </lineage>
</organism>
<reference evidence="2 3" key="1">
    <citation type="submission" date="2020-04" db="EMBL/GenBank/DDBJ databases">
        <title>Perkinsus olseni comparative genomics.</title>
        <authorList>
            <person name="Bogema D.R."/>
        </authorList>
    </citation>
    <scope>NUCLEOTIDE SEQUENCE [LARGE SCALE GENOMIC DNA]</scope>
    <source>
        <strain evidence="2">00978-12</strain>
    </source>
</reference>
<comment type="caution">
    <text evidence="2">The sequence shown here is derived from an EMBL/GenBank/DDBJ whole genome shotgun (WGS) entry which is preliminary data.</text>
</comment>
<evidence type="ECO:0000313" key="3">
    <source>
        <dbReference type="Proteomes" id="UP000541610"/>
    </source>
</evidence>
<accession>A0A7J6PM22</accession>
<proteinExistence type="predicted"/>
<feature type="region of interest" description="Disordered" evidence="1">
    <location>
        <begin position="1"/>
        <end position="21"/>
    </location>
</feature>
<name>A0A7J6PM22_PEROL</name>
<dbReference type="AlphaFoldDB" id="A0A7J6PM22"/>
<gene>
    <name evidence="2" type="ORF">FOZ60_013328</name>
</gene>
<evidence type="ECO:0000313" key="2">
    <source>
        <dbReference type="EMBL" id="KAF4696977.1"/>
    </source>
</evidence>
<evidence type="ECO:0000256" key="1">
    <source>
        <dbReference type="SAM" id="MobiDB-lite"/>
    </source>
</evidence>
<dbReference type="Proteomes" id="UP000541610">
    <property type="component" value="Unassembled WGS sequence"/>
</dbReference>
<sequence>MEDIEANTQRPGDIDNPKKISTPLPDQLDLLRFYLEWEQVWFERGVRSAKEYCKRRGLKHSSFERVWQDRNAMLDILCDRGLAATEPAADFVPGGRSPFSAIGEHMYTLECVLAVLCGPNYGQVSMKRKVAIDVDHKTLNCGSWSLMGTANARVVPGQMVLYTHRLDVWPPNQPAPRCIAKLVCPINTVTFILGTSVELTYKRREGSMIFVDIFVDGRKAFGGNLRTQELLRLRKHFQQAMGGLAKDLADGGDVLDPTKDLIRRTRSRVTRAIKGEQLLDYETELEIVGFPKDAASHAGLIYGNHNAPFPRPEQHSAEA</sequence>
<dbReference type="EMBL" id="JABANP010000006">
    <property type="protein sequence ID" value="KAF4696977.1"/>
    <property type="molecule type" value="Genomic_DNA"/>
</dbReference>
<protein>
    <submittedName>
        <fullName evidence="2">Uncharacterized protein</fullName>
    </submittedName>
</protein>
<feature type="compositionally biased region" description="Polar residues" evidence="1">
    <location>
        <begin position="1"/>
        <end position="10"/>
    </location>
</feature>